<dbReference type="InterPro" id="IPR050425">
    <property type="entry name" value="NAD(P)_dehydrat-like"/>
</dbReference>
<reference evidence="3 4" key="1">
    <citation type="submission" date="2024-01" db="EMBL/GenBank/DDBJ databases">
        <title>Genome assemblies of Stephania.</title>
        <authorList>
            <person name="Yang L."/>
        </authorList>
    </citation>
    <scope>NUCLEOTIDE SEQUENCE [LARGE SCALE GENOMIC DNA]</scope>
    <source>
        <strain evidence="3">YNDBR</strain>
        <tissue evidence="3">Leaf</tissue>
    </source>
</reference>
<dbReference type="SUPFAM" id="SSF51735">
    <property type="entry name" value="NAD(P)-binding Rossmann-fold domains"/>
    <property type="match status" value="1"/>
</dbReference>
<dbReference type="PANTHER" id="PTHR10366:SF831">
    <property type="entry name" value="NAD-DEPENDENT EPIMERASE_DEHYDRATASE DOMAIN-CONTAINING PROTEIN"/>
    <property type="match status" value="1"/>
</dbReference>
<dbReference type="AlphaFoldDB" id="A0AAP0L7X0"/>
<dbReference type="FunFam" id="3.40.50.720:FF:000382">
    <property type="entry name" value="NAD(P)-binding Rossmann-fold superfamily protein"/>
    <property type="match status" value="1"/>
</dbReference>
<dbReference type="Pfam" id="PF01370">
    <property type="entry name" value="Epimerase"/>
    <property type="match status" value="1"/>
</dbReference>
<gene>
    <name evidence="3" type="ORF">Syun_005677</name>
</gene>
<comment type="caution">
    <text evidence="3">The sequence shown here is derived from an EMBL/GenBank/DDBJ whole genome shotgun (WGS) entry which is preliminary data.</text>
</comment>
<protein>
    <recommendedName>
        <fullName evidence="2">NAD-dependent epimerase/dehydratase domain-containing protein</fullName>
    </recommendedName>
</protein>
<dbReference type="CDD" id="cd08958">
    <property type="entry name" value="FR_SDR_e"/>
    <property type="match status" value="1"/>
</dbReference>
<evidence type="ECO:0000313" key="3">
    <source>
        <dbReference type="EMBL" id="KAK9164775.1"/>
    </source>
</evidence>
<dbReference type="Proteomes" id="UP001420932">
    <property type="component" value="Unassembled WGS sequence"/>
</dbReference>
<proteinExistence type="predicted"/>
<feature type="domain" description="NAD-dependent epimerase/dehydratase" evidence="2">
    <location>
        <begin position="8"/>
        <end position="246"/>
    </location>
</feature>
<keyword evidence="4" id="KW-1185">Reference proteome</keyword>
<accession>A0AAP0L7X0</accession>
<dbReference type="InterPro" id="IPR036291">
    <property type="entry name" value="NAD(P)-bd_dom_sf"/>
</dbReference>
<organism evidence="3 4">
    <name type="scientific">Stephania yunnanensis</name>
    <dbReference type="NCBI Taxonomy" id="152371"/>
    <lineage>
        <taxon>Eukaryota</taxon>
        <taxon>Viridiplantae</taxon>
        <taxon>Streptophyta</taxon>
        <taxon>Embryophyta</taxon>
        <taxon>Tracheophyta</taxon>
        <taxon>Spermatophyta</taxon>
        <taxon>Magnoliopsida</taxon>
        <taxon>Ranunculales</taxon>
        <taxon>Menispermaceae</taxon>
        <taxon>Menispermoideae</taxon>
        <taxon>Cissampelideae</taxon>
        <taxon>Stephania</taxon>
    </lineage>
</organism>
<sequence>MEGVEERVCVTGAGGYVASWLVKLLLSKGYTVHGTVRNPEDPKNSHLMKLVEGSDQKLQLFQADLTNYDSLHAAITGCNGVFHVATPVPPGSEPILEVELVDTAVIGTLNVLKACSEAKIKRVVVVSSTAAVEMNPNWPKDQAMDEACWSDEEYCRKTKNWYFLSKTVAEKEALEYGRRTGLEVVTVCPSIVVGPMLQSTVNGSSWVLIKILKDGVDRVENKVRFIVDVREVAEALLLTYEKPEAEGRYICSSYMVRMRDLVEKLRSVYPNYNYPNNFIEVDEEKISSEKLQRVGWKFRSLEETLVDSVKSYQEAGVIHRC</sequence>
<evidence type="ECO:0000313" key="4">
    <source>
        <dbReference type="Proteomes" id="UP001420932"/>
    </source>
</evidence>
<dbReference type="EMBL" id="JBBNAF010000002">
    <property type="protein sequence ID" value="KAK9164775.1"/>
    <property type="molecule type" value="Genomic_DNA"/>
</dbReference>
<keyword evidence="1" id="KW-0560">Oxidoreductase</keyword>
<name>A0AAP0L7X0_9MAGN</name>
<evidence type="ECO:0000259" key="2">
    <source>
        <dbReference type="Pfam" id="PF01370"/>
    </source>
</evidence>
<dbReference type="Gene3D" id="3.40.50.720">
    <property type="entry name" value="NAD(P)-binding Rossmann-like Domain"/>
    <property type="match status" value="1"/>
</dbReference>
<dbReference type="GO" id="GO:0016616">
    <property type="term" value="F:oxidoreductase activity, acting on the CH-OH group of donors, NAD or NADP as acceptor"/>
    <property type="evidence" value="ECO:0007669"/>
    <property type="project" value="TreeGrafter"/>
</dbReference>
<dbReference type="PANTHER" id="PTHR10366">
    <property type="entry name" value="NAD DEPENDENT EPIMERASE/DEHYDRATASE"/>
    <property type="match status" value="1"/>
</dbReference>
<evidence type="ECO:0000256" key="1">
    <source>
        <dbReference type="ARBA" id="ARBA00023002"/>
    </source>
</evidence>
<dbReference type="InterPro" id="IPR001509">
    <property type="entry name" value="Epimerase_deHydtase"/>
</dbReference>